<accession>A0A1D1VQH7</accession>
<evidence type="ECO:0000313" key="1">
    <source>
        <dbReference type="EMBL" id="GAV01194.1"/>
    </source>
</evidence>
<dbReference type="Proteomes" id="UP000186922">
    <property type="component" value="Unassembled WGS sequence"/>
</dbReference>
<organism evidence="1 2">
    <name type="scientific">Ramazzottius varieornatus</name>
    <name type="common">Water bear</name>
    <name type="synonym">Tardigrade</name>
    <dbReference type="NCBI Taxonomy" id="947166"/>
    <lineage>
        <taxon>Eukaryota</taxon>
        <taxon>Metazoa</taxon>
        <taxon>Ecdysozoa</taxon>
        <taxon>Tardigrada</taxon>
        <taxon>Eutardigrada</taxon>
        <taxon>Parachela</taxon>
        <taxon>Hypsibioidea</taxon>
        <taxon>Ramazzottiidae</taxon>
        <taxon>Ramazzottius</taxon>
    </lineage>
</organism>
<evidence type="ECO:0000313" key="2">
    <source>
        <dbReference type="Proteomes" id="UP000186922"/>
    </source>
</evidence>
<comment type="caution">
    <text evidence="1">The sequence shown here is derived from an EMBL/GenBank/DDBJ whole genome shotgun (WGS) entry which is preliminary data.</text>
</comment>
<gene>
    <name evidence="1" type="primary">RvY_11942-1</name>
    <name evidence="1" type="synonym">RvY_11942.1</name>
    <name evidence="1" type="ORF">RvY_11942</name>
</gene>
<proteinExistence type="predicted"/>
<sequence length="111" mass="12211">MVRRHCLYSIFRISVLANTIRIGSKRVVSRCSMSATSRTPGGSLSAQIRYVKNASLGKRQMATLNVIKVKVTKPVRLPFSSLPQIRCRLTFFAPAPGLVIVATVPPEIRDG</sequence>
<protein>
    <submittedName>
        <fullName evidence="1">Uncharacterized protein</fullName>
    </submittedName>
</protein>
<name>A0A1D1VQH7_RAMVA</name>
<keyword evidence="2" id="KW-1185">Reference proteome</keyword>
<reference evidence="1 2" key="1">
    <citation type="journal article" date="2016" name="Nat. Commun.">
        <title>Extremotolerant tardigrade genome and improved radiotolerance of human cultured cells by tardigrade-unique protein.</title>
        <authorList>
            <person name="Hashimoto T."/>
            <person name="Horikawa D.D."/>
            <person name="Saito Y."/>
            <person name="Kuwahara H."/>
            <person name="Kozuka-Hata H."/>
            <person name="Shin-I T."/>
            <person name="Minakuchi Y."/>
            <person name="Ohishi K."/>
            <person name="Motoyama A."/>
            <person name="Aizu T."/>
            <person name="Enomoto A."/>
            <person name="Kondo K."/>
            <person name="Tanaka S."/>
            <person name="Hara Y."/>
            <person name="Koshikawa S."/>
            <person name="Sagara H."/>
            <person name="Miura T."/>
            <person name="Yokobori S."/>
            <person name="Miyagawa K."/>
            <person name="Suzuki Y."/>
            <person name="Kubo T."/>
            <person name="Oyama M."/>
            <person name="Kohara Y."/>
            <person name="Fujiyama A."/>
            <person name="Arakawa K."/>
            <person name="Katayama T."/>
            <person name="Toyoda A."/>
            <person name="Kunieda T."/>
        </authorList>
    </citation>
    <scope>NUCLEOTIDE SEQUENCE [LARGE SCALE GENOMIC DNA]</scope>
    <source>
        <strain evidence="1 2">YOKOZUNA-1</strain>
    </source>
</reference>
<dbReference type="EMBL" id="BDGG01000007">
    <property type="protein sequence ID" value="GAV01194.1"/>
    <property type="molecule type" value="Genomic_DNA"/>
</dbReference>
<dbReference type="AlphaFoldDB" id="A0A1D1VQH7"/>